<dbReference type="InterPro" id="IPR018485">
    <property type="entry name" value="FGGY_C"/>
</dbReference>
<evidence type="ECO:0000256" key="2">
    <source>
        <dbReference type="ARBA" id="ARBA00022777"/>
    </source>
</evidence>
<dbReference type="AlphaFoldDB" id="A0A917CYH4"/>
<organism evidence="4 5">
    <name type="scientific">Rhodococcoides trifolii</name>
    <dbReference type="NCBI Taxonomy" id="908250"/>
    <lineage>
        <taxon>Bacteria</taxon>
        <taxon>Bacillati</taxon>
        <taxon>Actinomycetota</taxon>
        <taxon>Actinomycetes</taxon>
        <taxon>Mycobacteriales</taxon>
        <taxon>Nocardiaceae</taxon>
        <taxon>Rhodococcoides</taxon>
    </lineage>
</organism>
<dbReference type="EMBL" id="BMCU01000002">
    <property type="protein sequence ID" value="GGG03485.1"/>
    <property type="molecule type" value="Genomic_DNA"/>
</dbReference>
<sequence length="191" mass="20779">MHEYLTELAGNQRVGEHGLVALDWHNGNRSVLVDHELSGLVVGTTLATTPEDTYRALLEATAFGTRVIVEAFRGSGVPVEDLVIAGGLTRNALLMQIYADVLRMPLSVIDSEQGAALGSAIHAAVAAGSYPDVPAAAASMGKVRRHAYLPDESRSRAYDALFEIYRELHDHFGRDVGTMRRLRSIRRGAER</sequence>
<comment type="caution">
    <text evidence="4">The sequence shown here is derived from an EMBL/GenBank/DDBJ whole genome shotgun (WGS) entry which is preliminary data.</text>
</comment>
<keyword evidence="1" id="KW-0808">Transferase</keyword>
<reference evidence="4" key="1">
    <citation type="journal article" date="2014" name="Int. J. Syst. Evol. Microbiol.">
        <title>Complete genome sequence of Corynebacterium casei LMG S-19264T (=DSM 44701T), isolated from a smear-ripened cheese.</title>
        <authorList>
            <consortium name="US DOE Joint Genome Institute (JGI-PGF)"/>
            <person name="Walter F."/>
            <person name="Albersmeier A."/>
            <person name="Kalinowski J."/>
            <person name="Ruckert C."/>
        </authorList>
    </citation>
    <scope>NUCLEOTIDE SEQUENCE</scope>
    <source>
        <strain evidence="4">CCM 7905</strain>
    </source>
</reference>
<dbReference type="Proteomes" id="UP000654257">
    <property type="component" value="Unassembled WGS sequence"/>
</dbReference>
<proteinExistence type="predicted"/>
<dbReference type="PANTHER" id="PTHR43435">
    <property type="entry name" value="RIBULOKINASE"/>
    <property type="match status" value="1"/>
</dbReference>
<feature type="domain" description="Carbohydrate kinase FGGY C-terminal" evidence="3">
    <location>
        <begin position="12"/>
        <end position="127"/>
    </location>
</feature>
<evidence type="ECO:0000259" key="3">
    <source>
        <dbReference type="Pfam" id="PF02782"/>
    </source>
</evidence>
<keyword evidence="2" id="KW-0418">Kinase</keyword>
<gene>
    <name evidence="4" type="ORF">GCM10007304_17010</name>
</gene>
<dbReference type="InterPro" id="IPR043129">
    <property type="entry name" value="ATPase_NBD"/>
</dbReference>
<dbReference type="Gene3D" id="3.30.420.40">
    <property type="match status" value="1"/>
</dbReference>
<evidence type="ECO:0000256" key="1">
    <source>
        <dbReference type="ARBA" id="ARBA00022679"/>
    </source>
</evidence>
<name>A0A917CYH4_9NOCA</name>
<reference evidence="4" key="2">
    <citation type="submission" date="2020-09" db="EMBL/GenBank/DDBJ databases">
        <authorList>
            <person name="Sun Q."/>
            <person name="Sedlacek I."/>
        </authorList>
    </citation>
    <scope>NUCLEOTIDE SEQUENCE</scope>
    <source>
        <strain evidence="4">CCM 7905</strain>
    </source>
</reference>
<dbReference type="GO" id="GO:0005737">
    <property type="term" value="C:cytoplasm"/>
    <property type="evidence" value="ECO:0007669"/>
    <property type="project" value="TreeGrafter"/>
</dbReference>
<dbReference type="Pfam" id="PF02782">
    <property type="entry name" value="FGGY_C"/>
    <property type="match status" value="1"/>
</dbReference>
<evidence type="ECO:0000313" key="4">
    <source>
        <dbReference type="EMBL" id="GGG03485.1"/>
    </source>
</evidence>
<protein>
    <recommendedName>
        <fullName evidence="3">Carbohydrate kinase FGGY C-terminal domain-containing protein</fullName>
    </recommendedName>
</protein>
<evidence type="ECO:0000313" key="5">
    <source>
        <dbReference type="Proteomes" id="UP000654257"/>
    </source>
</evidence>
<keyword evidence="5" id="KW-1185">Reference proteome</keyword>
<dbReference type="SUPFAM" id="SSF53067">
    <property type="entry name" value="Actin-like ATPase domain"/>
    <property type="match status" value="1"/>
</dbReference>
<dbReference type="PANTHER" id="PTHR43435:SF4">
    <property type="entry name" value="FGGY CARBOHYDRATE KINASE DOMAIN-CONTAINING PROTEIN"/>
    <property type="match status" value="1"/>
</dbReference>
<accession>A0A917CYH4</accession>
<dbReference type="GO" id="GO:0019321">
    <property type="term" value="P:pentose metabolic process"/>
    <property type="evidence" value="ECO:0007669"/>
    <property type="project" value="TreeGrafter"/>
</dbReference>
<dbReference type="GO" id="GO:0019150">
    <property type="term" value="F:D-ribulokinase activity"/>
    <property type="evidence" value="ECO:0007669"/>
    <property type="project" value="TreeGrafter"/>
</dbReference>